<accession>A0A6J4PY88</accession>
<name>A0A6J4PY88_9ACTN</name>
<dbReference type="AlphaFoldDB" id="A0A6J4PY88"/>
<reference evidence="1" key="1">
    <citation type="submission" date="2020-02" db="EMBL/GenBank/DDBJ databases">
        <authorList>
            <person name="Meier V. D."/>
        </authorList>
    </citation>
    <scope>NUCLEOTIDE SEQUENCE</scope>
    <source>
        <strain evidence="1">AVDCRST_MAG55</strain>
    </source>
</reference>
<evidence type="ECO:0000313" key="1">
    <source>
        <dbReference type="EMBL" id="CAA9422732.1"/>
    </source>
</evidence>
<protein>
    <submittedName>
        <fullName evidence="1">Uncharacterized protein</fullName>
    </submittedName>
</protein>
<dbReference type="EMBL" id="CADCUZ010000099">
    <property type="protein sequence ID" value="CAA9422732.1"/>
    <property type="molecule type" value="Genomic_DNA"/>
</dbReference>
<organism evidence="1">
    <name type="scientific">uncultured Rubrobacteraceae bacterium</name>
    <dbReference type="NCBI Taxonomy" id="349277"/>
    <lineage>
        <taxon>Bacteria</taxon>
        <taxon>Bacillati</taxon>
        <taxon>Actinomycetota</taxon>
        <taxon>Rubrobacteria</taxon>
        <taxon>Rubrobacterales</taxon>
        <taxon>Rubrobacteraceae</taxon>
        <taxon>environmental samples</taxon>
    </lineage>
</organism>
<gene>
    <name evidence="1" type="ORF">AVDCRST_MAG55-2103</name>
</gene>
<proteinExistence type="predicted"/>
<sequence>MPTDLMGTILDEGSGASRGERTLWESRGLRGADQKTGLRSSVDEGAVSWEEPPERVGITFNLSKQVSTELDKLRLELELEGDIRPSKSEIAEVALRIAVEDARGRGRESELVGRLIERRAAQATDGTDEGGTTRRSVDEAGFIIETTYDGNGEVVDEDVVASVVELPVEAEYVDEKGRLVSLAKDELGNTFEQIMDEEFNTLGTRLLPDED</sequence>